<dbReference type="SUPFAM" id="SSF46689">
    <property type="entry name" value="Homeodomain-like"/>
    <property type="match status" value="1"/>
</dbReference>
<evidence type="ECO:0000256" key="1">
    <source>
        <dbReference type="ARBA" id="ARBA00023015"/>
    </source>
</evidence>
<feature type="domain" description="HTH tetR-type" evidence="5">
    <location>
        <begin position="30"/>
        <end position="90"/>
    </location>
</feature>
<dbReference type="InterPro" id="IPR009057">
    <property type="entry name" value="Homeodomain-like_sf"/>
</dbReference>
<evidence type="ECO:0000313" key="6">
    <source>
        <dbReference type="EMBL" id="RPF22511.1"/>
    </source>
</evidence>
<dbReference type="InterPro" id="IPR004111">
    <property type="entry name" value="Repressor_TetR_C"/>
</dbReference>
<dbReference type="Gene3D" id="1.10.10.60">
    <property type="entry name" value="Homeodomain-like"/>
    <property type="match status" value="1"/>
</dbReference>
<proteinExistence type="predicted"/>
<dbReference type="AlphaFoldDB" id="A0A3N4ZS05"/>
<evidence type="ECO:0000256" key="3">
    <source>
        <dbReference type="ARBA" id="ARBA00023163"/>
    </source>
</evidence>
<reference evidence="6 7" key="1">
    <citation type="submission" date="2018-11" db="EMBL/GenBank/DDBJ databases">
        <title>Sequencing the genomes of 1000 actinobacteria strains.</title>
        <authorList>
            <person name="Klenk H.-P."/>
        </authorList>
    </citation>
    <scope>NUCLEOTIDE SEQUENCE [LARGE SCALE GENOMIC DNA]</scope>
    <source>
        <strain evidence="6 7">DSM 15700</strain>
    </source>
</reference>
<dbReference type="Pfam" id="PF00440">
    <property type="entry name" value="TetR_N"/>
    <property type="match status" value="1"/>
</dbReference>
<keyword evidence="3" id="KW-0804">Transcription</keyword>
<organism evidence="6 7">
    <name type="scientific">Myceligenerans xiligouense</name>
    <dbReference type="NCBI Taxonomy" id="253184"/>
    <lineage>
        <taxon>Bacteria</taxon>
        <taxon>Bacillati</taxon>
        <taxon>Actinomycetota</taxon>
        <taxon>Actinomycetes</taxon>
        <taxon>Micrococcales</taxon>
        <taxon>Promicromonosporaceae</taxon>
        <taxon>Myceligenerans</taxon>
    </lineage>
</organism>
<comment type="caution">
    <text evidence="6">The sequence shown here is derived from an EMBL/GenBank/DDBJ whole genome shotgun (WGS) entry which is preliminary data.</text>
</comment>
<dbReference type="GO" id="GO:0045892">
    <property type="term" value="P:negative regulation of DNA-templated transcription"/>
    <property type="evidence" value="ECO:0007669"/>
    <property type="project" value="InterPro"/>
</dbReference>
<dbReference type="GO" id="GO:0003700">
    <property type="term" value="F:DNA-binding transcription factor activity"/>
    <property type="evidence" value="ECO:0007669"/>
    <property type="project" value="TreeGrafter"/>
</dbReference>
<evidence type="ECO:0000256" key="4">
    <source>
        <dbReference type="PROSITE-ProRule" id="PRU00335"/>
    </source>
</evidence>
<dbReference type="InterPro" id="IPR001647">
    <property type="entry name" value="HTH_TetR"/>
</dbReference>
<evidence type="ECO:0000313" key="7">
    <source>
        <dbReference type="Proteomes" id="UP000280501"/>
    </source>
</evidence>
<dbReference type="EMBL" id="RKQZ01000001">
    <property type="protein sequence ID" value="RPF22511.1"/>
    <property type="molecule type" value="Genomic_DNA"/>
</dbReference>
<dbReference type="Proteomes" id="UP000280501">
    <property type="component" value="Unassembled WGS sequence"/>
</dbReference>
<feature type="DNA-binding region" description="H-T-H motif" evidence="4">
    <location>
        <begin position="53"/>
        <end position="72"/>
    </location>
</feature>
<accession>A0A3N4ZS05</accession>
<evidence type="ECO:0000259" key="5">
    <source>
        <dbReference type="PROSITE" id="PS50977"/>
    </source>
</evidence>
<keyword evidence="1" id="KW-0805">Transcription regulation</keyword>
<gene>
    <name evidence="6" type="ORF">EDD34_3174</name>
</gene>
<dbReference type="InterPro" id="IPR036271">
    <property type="entry name" value="Tet_transcr_reg_TetR-rel_C_sf"/>
</dbReference>
<dbReference type="SUPFAM" id="SSF48498">
    <property type="entry name" value="Tetracyclin repressor-like, C-terminal domain"/>
    <property type="match status" value="1"/>
</dbReference>
<dbReference type="OrthoDB" id="2570341at2"/>
<dbReference type="PROSITE" id="PS50977">
    <property type="entry name" value="HTH_TETR_2"/>
    <property type="match status" value="1"/>
</dbReference>
<dbReference type="InterPro" id="IPR050109">
    <property type="entry name" value="HTH-type_TetR-like_transc_reg"/>
</dbReference>
<evidence type="ECO:0000256" key="2">
    <source>
        <dbReference type="ARBA" id="ARBA00023125"/>
    </source>
</evidence>
<keyword evidence="2 4" id="KW-0238">DNA-binding</keyword>
<dbReference type="GO" id="GO:0000976">
    <property type="term" value="F:transcription cis-regulatory region binding"/>
    <property type="evidence" value="ECO:0007669"/>
    <property type="project" value="TreeGrafter"/>
</dbReference>
<keyword evidence="7" id="KW-1185">Reference proteome</keyword>
<protein>
    <submittedName>
        <fullName evidence="6">TetR family transcriptional regulator</fullName>
    </submittedName>
</protein>
<dbReference type="PANTHER" id="PTHR30055:SF151">
    <property type="entry name" value="TRANSCRIPTIONAL REGULATORY PROTEIN"/>
    <property type="match status" value="1"/>
</dbReference>
<dbReference type="Pfam" id="PF02909">
    <property type="entry name" value="TetR_C_1"/>
    <property type="match status" value="1"/>
</dbReference>
<sequence>MAHQPDPVLRLLWRHGLDDPPAPRRGRRQSLSVDDVVDAAIRIADRDGLDALTMRLLATELGIGAMSLYTYVPGRKELLALMADQVFRRRSLPPMPGDPRERLALIARTHYEACREHPWMPDVMVLQNGVGPGMSDLYEWQLSGIDGIGLDDLEMDQTVAVLMGFAENIARSQERMRQAERTSGLSEAEWWEANAAELGTLMAGRDYPVSGRVGTAAGTAYQASADPAAEMEFGLARIIDGIVAYVGLSGSGSGRPEVDDIVS</sequence>
<dbReference type="RefSeq" id="WP_123815416.1">
    <property type="nucleotide sequence ID" value="NZ_RKQZ01000001.1"/>
</dbReference>
<name>A0A3N4ZS05_9MICO</name>
<dbReference type="Gene3D" id="1.10.357.10">
    <property type="entry name" value="Tetracycline Repressor, domain 2"/>
    <property type="match status" value="1"/>
</dbReference>
<dbReference type="PANTHER" id="PTHR30055">
    <property type="entry name" value="HTH-TYPE TRANSCRIPTIONAL REGULATOR RUTR"/>
    <property type="match status" value="1"/>
</dbReference>